<evidence type="ECO:0000313" key="10">
    <source>
        <dbReference type="EMBL" id="QCP35478.1"/>
    </source>
</evidence>
<name>A0A4P8ICU0_9FIRM</name>
<evidence type="ECO:0000256" key="3">
    <source>
        <dbReference type="ARBA" id="ARBA00022723"/>
    </source>
</evidence>
<organism evidence="10 11">
    <name type="scientific">Anaerostipes rhamnosivorans</name>
    <dbReference type="NCBI Taxonomy" id="1229621"/>
    <lineage>
        <taxon>Bacteria</taxon>
        <taxon>Bacillati</taxon>
        <taxon>Bacillota</taxon>
        <taxon>Clostridia</taxon>
        <taxon>Lachnospirales</taxon>
        <taxon>Lachnospiraceae</taxon>
        <taxon>Anaerostipes</taxon>
    </lineage>
</organism>
<protein>
    <recommendedName>
        <fullName evidence="8">Holo-[acyl-carrier-protein] synthase</fullName>
        <shortName evidence="8">Holo-ACP synthase</shortName>
        <ecNumber evidence="8">2.7.8.7</ecNumber>
    </recommendedName>
    <alternativeName>
        <fullName evidence="8">4'-phosphopantetheinyl transferase AcpS</fullName>
    </alternativeName>
</protein>
<keyword evidence="1 8" id="KW-0444">Lipid biosynthesis</keyword>
<dbReference type="Gene3D" id="3.90.470.20">
    <property type="entry name" value="4'-phosphopantetheinyl transferase domain"/>
    <property type="match status" value="1"/>
</dbReference>
<dbReference type="GO" id="GO:0005737">
    <property type="term" value="C:cytoplasm"/>
    <property type="evidence" value="ECO:0007669"/>
    <property type="project" value="UniProtKB-SubCell"/>
</dbReference>
<reference evidence="10 11" key="1">
    <citation type="submission" date="2019-05" db="EMBL/GenBank/DDBJ databases">
        <title>Complete genome sequencing of Anaerostipes rhamnosivorans.</title>
        <authorList>
            <person name="Bui T.P.N."/>
            <person name="de Vos W.M."/>
        </authorList>
    </citation>
    <scope>NUCLEOTIDE SEQUENCE [LARGE SCALE GENOMIC DNA]</scope>
    <source>
        <strain evidence="10 11">1y2</strain>
    </source>
</reference>
<evidence type="ECO:0000256" key="8">
    <source>
        <dbReference type="HAMAP-Rule" id="MF_00101"/>
    </source>
</evidence>
<keyword evidence="5 8" id="KW-0460">Magnesium</keyword>
<dbReference type="Pfam" id="PF01648">
    <property type="entry name" value="ACPS"/>
    <property type="match status" value="1"/>
</dbReference>
<dbReference type="AlphaFoldDB" id="A0A4P8ICU0"/>
<evidence type="ECO:0000256" key="1">
    <source>
        <dbReference type="ARBA" id="ARBA00022516"/>
    </source>
</evidence>
<comment type="cofactor">
    <cofactor evidence="8">
        <name>Mg(2+)</name>
        <dbReference type="ChEBI" id="CHEBI:18420"/>
    </cofactor>
</comment>
<evidence type="ECO:0000256" key="7">
    <source>
        <dbReference type="ARBA" id="ARBA00023160"/>
    </source>
</evidence>
<keyword evidence="7 8" id="KW-0275">Fatty acid biosynthesis</keyword>
<feature type="binding site" evidence="8">
    <location>
        <position position="8"/>
    </location>
    <ligand>
        <name>Mg(2+)</name>
        <dbReference type="ChEBI" id="CHEBI:18420"/>
    </ligand>
</feature>
<proteinExistence type="inferred from homology"/>
<comment type="function">
    <text evidence="8">Transfers the 4'-phosphopantetheine moiety from coenzyme A to a Ser of acyl-carrier-protein.</text>
</comment>
<comment type="similarity">
    <text evidence="8">Belongs to the P-Pant transferase superfamily. AcpS family.</text>
</comment>
<dbReference type="SUPFAM" id="SSF56214">
    <property type="entry name" value="4'-phosphopantetheinyl transferase"/>
    <property type="match status" value="1"/>
</dbReference>
<feature type="domain" description="4'-phosphopantetheinyl transferase" evidence="9">
    <location>
        <begin position="4"/>
        <end position="92"/>
    </location>
</feature>
<accession>A0A4P8ICU0</accession>
<evidence type="ECO:0000313" key="11">
    <source>
        <dbReference type="Proteomes" id="UP000298653"/>
    </source>
</evidence>
<dbReference type="InterPro" id="IPR004568">
    <property type="entry name" value="Ppantetheine-prot_Trfase_dom"/>
</dbReference>
<keyword evidence="4 8" id="KW-0276">Fatty acid metabolism</keyword>
<dbReference type="GO" id="GO:0000287">
    <property type="term" value="F:magnesium ion binding"/>
    <property type="evidence" value="ECO:0007669"/>
    <property type="project" value="UniProtKB-UniRule"/>
</dbReference>
<dbReference type="NCBIfam" id="TIGR00556">
    <property type="entry name" value="pantethn_trn"/>
    <property type="match status" value="1"/>
</dbReference>
<dbReference type="RefSeq" id="WP_137328856.1">
    <property type="nucleotide sequence ID" value="NZ_CP040058.1"/>
</dbReference>
<dbReference type="EC" id="2.7.8.7" evidence="8"/>
<dbReference type="InterPro" id="IPR008278">
    <property type="entry name" value="4-PPantetheinyl_Trfase_dom"/>
</dbReference>
<dbReference type="GO" id="GO:0008897">
    <property type="term" value="F:holo-[acyl-carrier-protein] synthase activity"/>
    <property type="evidence" value="ECO:0007669"/>
    <property type="project" value="UniProtKB-UniRule"/>
</dbReference>
<evidence type="ECO:0000256" key="5">
    <source>
        <dbReference type="ARBA" id="ARBA00022842"/>
    </source>
</evidence>
<dbReference type="InterPro" id="IPR002582">
    <property type="entry name" value="ACPS"/>
</dbReference>
<keyword evidence="8" id="KW-0963">Cytoplasm</keyword>
<dbReference type="EMBL" id="CP040058">
    <property type="protein sequence ID" value="QCP35478.1"/>
    <property type="molecule type" value="Genomic_DNA"/>
</dbReference>
<dbReference type="KEGG" id="arf:AR1Y2_2024"/>
<keyword evidence="3 8" id="KW-0479">Metal-binding</keyword>
<sequence>MIVGIGTDLVEIGRIQKMTERKKGLSRIFSESELAYAGSDSTTLAGNFAVKEAVSKVFGTGFFGLEPYEIEVLRNEKGAPYLKLSGRAKQMASAQKITKFHVSITNTGELAQAFVIGECL</sequence>
<evidence type="ECO:0000259" key="9">
    <source>
        <dbReference type="Pfam" id="PF01648"/>
    </source>
</evidence>
<dbReference type="HAMAP" id="MF_00101">
    <property type="entry name" value="AcpS"/>
    <property type="match status" value="1"/>
</dbReference>
<evidence type="ECO:0000256" key="6">
    <source>
        <dbReference type="ARBA" id="ARBA00023098"/>
    </source>
</evidence>
<evidence type="ECO:0000256" key="4">
    <source>
        <dbReference type="ARBA" id="ARBA00022832"/>
    </source>
</evidence>
<comment type="catalytic activity">
    <reaction evidence="8">
        <text>apo-[ACP] + CoA = holo-[ACP] + adenosine 3',5'-bisphosphate + H(+)</text>
        <dbReference type="Rhea" id="RHEA:12068"/>
        <dbReference type="Rhea" id="RHEA-COMP:9685"/>
        <dbReference type="Rhea" id="RHEA-COMP:9690"/>
        <dbReference type="ChEBI" id="CHEBI:15378"/>
        <dbReference type="ChEBI" id="CHEBI:29999"/>
        <dbReference type="ChEBI" id="CHEBI:57287"/>
        <dbReference type="ChEBI" id="CHEBI:58343"/>
        <dbReference type="ChEBI" id="CHEBI:64479"/>
        <dbReference type="EC" id="2.7.8.7"/>
    </reaction>
</comment>
<dbReference type="InterPro" id="IPR037143">
    <property type="entry name" value="4-PPantetheinyl_Trfase_dom_sf"/>
</dbReference>
<dbReference type="Proteomes" id="UP000298653">
    <property type="component" value="Chromosome"/>
</dbReference>
<feature type="binding site" evidence="8">
    <location>
        <position position="52"/>
    </location>
    <ligand>
        <name>Mg(2+)</name>
        <dbReference type="ChEBI" id="CHEBI:18420"/>
    </ligand>
</feature>
<dbReference type="OrthoDB" id="517356at2"/>
<keyword evidence="6 8" id="KW-0443">Lipid metabolism</keyword>
<dbReference type="GO" id="GO:0006633">
    <property type="term" value="P:fatty acid biosynthetic process"/>
    <property type="evidence" value="ECO:0007669"/>
    <property type="project" value="UniProtKB-UniRule"/>
</dbReference>
<dbReference type="NCBIfam" id="TIGR00516">
    <property type="entry name" value="acpS"/>
    <property type="match status" value="1"/>
</dbReference>
<gene>
    <name evidence="8" type="primary">acpS</name>
    <name evidence="10" type="ORF">AR1Y2_2024</name>
</gene>
<keyword evidence="2 8" id="KW-0808">Transferase</keyword>
<keyword evidence="11" id="KW-1185">Reference proteome</keyword>
<evidence type="ECO:0000256" key="2">
    <source>
        <dbReference type="ARBA" id="ARBA00022679"/>
    </source>
</evidence>
<comment type="subcellular location">
    <subcellularLocation>
        <location evidence="8">Cytoplasm</location>
    </subcellularLocation>
</comment>